<proteinExistence type="predicted"/>
<keyword evidence="1" id="KW-0150">Chloroplast</keyword>
<geneLocation type="chloroplast" evidence="1"/>
<reference evidence="1" key="1">
    <citation type="journal article" date="2019" name="Mitochondrial DNA Part B Resour">
        <title>The first complete chloroplast genomes of two Alismataceae species, and the phylogenetic relationship under order Alismatales.</title>
        <authorList>
            <person name="Liang J."/>
            <person name="Ma Q."/>
            <person name="Yang Z."/>
        </authorList>
    </citation>
    <scope>NUCLEOTIDE SEQUENCE</scope>
</reference>
<evidence type="ECO:0000313" key="1">
    <source>
        <dbReference type="EMBL" id="QDG01545.1"/>
    </source>
</evidence>
<accession>A0A513U1P4</accession>
<protein>
    <submittedName>
        <fullName evidence="1">Photosystem II protein I</fullName>
    </submittedName>
</protein>
<dbReference type="EMBL" id="MK090659">
    <property type="protein sequence ID" value="QDG01545.1"/>
    <property type="molecule type" value="Genomic_DNA"/>
</dbReference>
<keyword evidence="1" id="KW-0934">Plastid</keyword>
<gene>
    <name evidence="1" type="primary">psbI</name>
    <name evidence="1" type="ORF">D9V49_gp089</name>
</gene>
<dbReference type="AlphaFoldDB" id="A0A513U1P4"/>
<dbReference type="GeneID" id="41042234"/>
<name>A0A513U1P4_ALIPL</name>
<dbReference type="RefSeq" id="YP_009680477.1">
    <property type="nucleotide sequence ID" value="NC_044108.1"/>
</dbReference>
<sequence>MCVNSFISLPKWDIFPFFNIFNIKIYINIEI</sequence>
<organism evidence="1">
    <name type="scientific">Alisma plantago-aquatica</name>
    <name type="common">Common water-plantain</name>
    <dbReference type="NCBI Taxonomy" id="15000"/>
    <lineage>
        <taxon>Eukaryota</taxon>
        <taxon>Viridiplantae</taxon>
        <taxon>Streptophyta</taxon>
        <taxon>Embryophyta</taxon>
        <taxon>Tracheophyta</taxon>
        <taxon>Spermatophyta</taxon>
        <taxon>Magnoliopsida</taxon>
        <taxon>Liliopsida</taxon>
        <taxon>Alismataceae</taxon>
        <taxon>Alisma</taxon>
    </lineage>
</organism>